<evidence type="ECO:0000313" key="10">
    <source>
        <dbReference type="Proteomes" id="UP000236161"/>
    </source>
</evidence>
<evidence type="ECO:0000256" key="4">
    <source>
        <dbReference type="ARBA" id="ARBA00022989"/>
    </source>
</evidence>
<dbReference type="PANTHER" id="PTHR11562">
    <property type="entry name" value="CATION EFFLUX PROTEIN/ ZINC TRANSPORTER"/>
    <property type="match status" value="1"/>
</dbReference>
<organism evidence="9 10">
    <name type="scientific">Apostasia shenzhenica</name>
    <dbReference type="NCBI Taxonomy" id="1088818"/>
    <lineage>
        <taxon>Eukaryota</taxon>
        <taxon>Viridiplantae</taxon>
        <taxon>Streptophyta</taxon>
        <taxon>Embryophyta</taxon>
        <taxon>Tracheophyta</taxon>
        <taxon>Spermatophyta</taxon>
        <taxon>Magnoliopsida</taxon>
        <taxon>Liliopsida</taxon>
        <taxon>Asparagales</taxon>
        <taxon>Orchidaceae</taxon>
        <taxon>Apostasioideae</taxon>
        <taxon>Apostasia</taxon>
    </lineage>
</organism>
<dbReference type="AlphaFoldDB" id="A0A2I0B6B3"/>
<dbReference type="STRING" id="1088818.A0A2I0B6B3"/>
<dbReference type="Proteomes" id="UP000236161">
    <property type="component" value="Unassembled WGS sequence"/>
</dbReference>
<feature type="transmembrane region" description="Helical" evidence="7">
    <location>
        <begin position="126"/>
        <end position="148"/>
    </location>
</feature>
<evidence type="ECO:0000256" key="1">
    <source>
        <dbReference type="ARBA" id="ARBA00004141"/>
    </source>
</evidence>
<accession>A0A2I0B6B3</accession>
<dbReference type="EMBL" id="KZ451909">
    <property type="protein sequence ID" value="PKA63311.1"/>
    <property type="molecule type" value="Genomic_DNA"/>
</dbReference>
<keyword evidence="10" id="KW-1185">Reference proteome</keyword>
<keyword evidence="3" id="KW-0862">Zinc</keyword>
<dbReference type="InterPro" id="IPR058533">
    <property type="entry name" value="Cation_efflux_TM"/>
</dbReference>
<name>A0A2I0B6B3_9ASPA</name>
<dbReference type="Pfam" id="PF01545">
    <property type="entry name" value="Cation_efflux"/>
    <property type="match status" value="1"/>
</dbReference>
<reference evidence="9 10" key="1">
    <citation type="journal article" date="2017" name="Nature">
        <title>The Apostasia genome and the evolution of orchids.</title>
        <authorList>
            <person name="Zhang G.Q."/>
            <person name="Liu K.W."/>
            <person name="Li Z."/>
            <person name="Lohaus R."/>
            <person name="Hsiao Y.Y."/>
            <person name="Niu S.C."/>
            <person name="Wang J.Y."/>
            <person name="Lin Y.C."/>
            <person name="Xu Q."/>
            <person name="Chen L.J."/>
            <person name="Yoshida K."/>
            <person name="Fujiwara S."/>
            <person name="Wang Z.W."/>
            <person name="Zhang Y.Q."/>
            <person name="Mitsuda N."/>
            <person name="Wang M."/>
            <person name="Liu G.H."/>
            <person name="Pecoraro L."/>
            <person name="Huang H.X."/>
            <person name="Xiao X.J."/>
            <person name="Lin M."/>
            <person name="Wu X.Y."/>
            <person name="Wu W.L."/>
            <person name="Chen Y.Y."/>
            <person name="Chang S.B."/>
            <person name="Sakamoto S."/>
            <person name="Ohme-Takagi M."/>
            <person name="Yagi M."/>
            <person name="Zeng S.J."/>
            <person name="Shen C.Y."/>
            <person name="Yeh C.M."/>
            <person name="Luo Y.B."/>
            <person name="Tsai W.C."/>
            <person name="Van de Peer Y."/>
            <person name="Liu Z.J."/>
        </authorList>
    </citation>
    <scope>NUCLEOTIDE SEQUENCE [LARGE SCALE GENOMIC DNA]</scope>
    <source>
        <strain evidence="10">cv. Shenzhen</strain>
        <tissue evidence="9">Stem</tissue>
    </source>
</reference>
<dbReference type="NCBIfam" id="TIGR01297">
    <property type="entry name" value="CDF"/>
    <property type="match status" value="1"/>
</dbReference>
<dbReference type="SUPFAM" id="SSF161111">
    <property type="entry name" value="Cation efflux protein transmembrane domain-like"/>
    <property type="match status" value="1"/>
</dbReference>
<comment type="subcellular location">
    <subcellularLocation>
        <location evidence="1">Membrane</location>
        <topology evidence="1">Multi-pass membrane protein</topology>
    </subcellularLocation>
</comment>
<evidence type="ECO:0000256" key="3">
    <source>
        <dbReference type="ARBA" id="ARBA00022906"/>
    </source>
</evidence>
<dbReference type="PANTHER" id="PTHR11562:SF100">
    <property type="entry name" value="METAL TOLERANCE PROTEIN A2"/>
    <property type="match status" value="1"/>
</dbReference>
<keyword evidence="4 7" id="KW-1133">Transmembrane helix</keyword>
<feature type="compositionally biased region" description="Basic and acidic residues" evidence="6">
    <location>
        <begin position="188"/>
        <end position="215"/>
    </location>
</feature>
<dbReference type="InterPro" id="IPR050681">
    <property type="entry name" value="CDF/SLC30A"/>
</dbReference>
<evidence type="ECO:0000259" key="8">
    <source>
        <dbReference type="Pfam" id="PF01545"/>
    </source>
</evidence>
<evidence type="ECO:0000256" key="5">
    <source>
        <dbReference type="ARBA" id="ARBA00023136"/>
    </source>
</evidence>
<dbReference type="InterPro" id="IPR002524">
    <property type="entry name" value="Cation_efflux"/>
</dbReference>
<keyword evidence="2 7" id="KW-0812">Transmembrane</keyword>
<keyword evidence="3" id="KW-0864">Zinc transport</keyword>
<keyword evidence="3" id="KW-0406">Ion transport</keyword>
<evidence type="ECO:0000313" key="9">
    <source>
        <dbReference type="EMBL" id="PKA63311.1"/>
    </source>
</evidence>
<keyword evidence="3" id="KW-0813">Transport</keyword>
<feature type="transmembrane region" description="Helical" evidence="7">
    <location>
        <begin position="59"/>
        <end position="78"/>
    </location>
</feature>
<protein>
    <submittedName>
        <fullName evidence="9">Metal tolerance protein A2</fullName>
    </submittedName>
</protein>
<feature type="transmembrane region" description="Helical" evidence="7">
    <location>
        <begin position="160"/>
        <end position="181"/>
    </location>
</feature>
<dbReference type="GO" id="GO:0005886">
    <property type="term" value="C:plasma membrane"/>
    <property type="evidence" value="ECO:0007669"/>
    <property type="project" value="TreeGrafter"/>
</dbReference>
<gene>
    <name evidence="9" type="primary">MTPA2</name>
    <name evidence="9" type="ORF">AXF42_Ash017780</name>
</gene>
<evidence type="ECO:0000256" key="7">
    <source>
        <dbReference type="SAM" id="Phobius"/>
    </source>
</evidence>
<proteinExistence type="predicted"/>
<feature type="transmembrane region" description="Helical" evidence="7">
    <location>
        <begin position="90"/>
        <end position="114"/>
    </location>
</feature>
<evidence type="ECO:0000256" key="6">
    <source>
        <dbReference type="SAM" id="MobiDB-lite"/>
    </source>
</evidence>
<evidence type="ECO:0000256" key="2">
    <source>
        <dbReference type="ARBA" id="ARBA00022692"/>
    </source>
</evidence>
<dbReference type="GO" id="GO:0005774">
    <property type="term" value="C:vacuolar membrane"/>
    <property type="evidence" value="ECO:0007669"/>
    <property type="project" value="UniProtKB-SubCell"/>
</dbReference>
<feature type="region of interest" description="Disordered" evidence="6">
    <location>
        <begin position="186"/>
        <end position="244"/>
    </location>
</feature>
<sequence length="261" mass="28175">MESQSSDSHSPGATAAANVQKVEPTFEENMDCGGSTCGLSVKDRNSREAKERKASIRKLLIAVFLCFIFMCLEVVGGIKANSLAILTDAAHLLSDLAAFGISLFSIWAAGWAATPRQSYGFFRVEILGALVSIQLIWLLTAIIVYEAIMRLIHGTGEVRGALMFAVAGFGLVLNISMAILLGHNHGHGGHEHKHDHDHMENQHGDGHRGNSHGEVELNQGHNNVSFTAGGDEQTQKQRKKKQNINVRSAYLHVLGDSAVSG</sequence>
<dbReference type="OrthoDB" id="9944568at2759"/>
<dbReference type="InterPro" id="IPR027469">
    <property type="entry name" value="Cation_efflux_TMD_sf"/>
</dbReference>
<feature type="domain" description="Cation efflux protein transmembrane" evidence="8">
    <location>
        <begin position="59"/>
        <end position="260"/>
    </location>
</feature>
<keyword evidence="5 7" id="KW-0472">Membrane</keyword>
<dbReference type="GO" id="GO:0005385">
    <property type="term" value="F:zinc ion transmembrane transporter activity"/>
    <property type="evidence" value="ECO:0007669"/>
    <property type="project" value="TreeGrafter"/>
</dbReference>
<dbReference type="Gene3D" id="1.20.1510.10">
    <property type="entry name" value="Cation efflux protein transmembrane domain"/>
    <property type="match status" value="1"/>
</dbReference>